<dbReference type="PROSITE" id="PS51842">
    <property type="entry name" value="IF_ROD_2"/>
    <property type="match status" value="1"/>
</dbReference>
<dbReference type="Gene3D" id="1.20.5.500">
    <property type="entry name" value="Single helix bin"/>
    <property type="match status" value="1"/>
</dbReference>
<evidence type="ECO:0000256" key="4">
    <source>
        <dbReference type="SAM" id="MobiDB-lite"/>
    </source>
</evidence>
<keyword evidence="2 3" id="KW-0175">Coiled coil</keyword>
<keyword evidence="1" id="KW-0403">Intermediate filament</keyword>
<dbReference type="PANTHER" id="PTHR23239">
    <property type="entry name" value="INTERMEDIATE FILAMENT"/>
    <property type="match status" value="1"/>
</dbReference>
<accession>F7BUY6</accession>
<feature type="coiled-coil region" evidence="3">
    <location>
        <begin position="286"/>
        <end position="352"/>
    </location>
</feature>
<sequence>MSSCYGSFQAPPRGGWARPGKIWRAPSVHGGAGGICISVSSTRPFCGASWERGYGGGFGGGGEKRGLLGGNGKETMQNLNERLAAYLEKVRSLEAANTKLESRILEWHKKRDPDKKQNYTVYEENINTLQEQIVDGKLNNAKIVLQIDNARMAVDDFSFKYENELSFTNDMEVEVEALRKILDDLTIITTDLEMEVEGMREELILMKKKHEQEIATHCMPNDFKVNVKVNATPGEDLVKILEDMRKEYEVIITKKRKDLDTWYKGKSASVSQDTGIEVVKTNKSDINELRRTFQALEINLQAQRSTKSALEAMLDETKARNSCQLQNMQQVISHYETQLAQLRHDLERQNNEYKILLGIKTHLEKEIATYRQLMEGEGNGGMDDSKSTRKESTKSAAPKIKAIVQDSVNGRVVLSQVSEIQ</sequence>
<dbReference type="FunFam" id="1.20.5.170:FF:000002">
    <property type="entry name" value="Type I keratin KA11"/>
    <property type="match status" value="1"/>
</dbReference>
<dbReference type="CTD" id="25984"/>
<dbReference type="OMA" id="SCILEWH"/>
<gene>
    <name evidence="6" type="primary">KRT23</name>
</gene>
<dbReference type="OrthoDB" id="2441647at2759"/>
<dbReference type="SMART" id="SM01391">
    <property type="entry name" value="Filament"/>
    <property type="match status" value="1"/>
</dbReference>
<dbReference type="STRING" id="9258.ENSOANP00000004608"/>
<dbReference type="PANTHER" id="PTHR23239:SF44">
    <property type="entry name" value="KERATIN, TYPE I CYTOSKELETAL 23"/>
    <property type="match status" value="1"/>
</dbReference>
<dbReference type="GO" id="GO:0002009">
    <property type="term" value="P:morphogenesis of an epithelium"/>
    <property type="evidence" value="ECO:0000318"/>
    <property type="project" value="GO_Central"/>
</dbReference>
<dbReference type="KEGG" id="oaa:100091772"/>
<dbReference type="GeneTree" id="ENSGT00940000161077"/>
<name>F7BUY6_ORNAN</name>
<dbReference type="Pfam" id="PF00038">
    <property type="entry name" value="Filament"/>
    <property type="match status" value="1"/>
</dbReference>
<dbReference type="SUPFAM" id="SSF64593">
    <property type="entry name" value="Intermediate filament protein, coiled coil region"/>
    <property type="match status" value="2"/>
</dbReference>
<dbReference type="InParanoid" id="F7BUY6"/>
<dbReference type="FunCoup" id="F7BUY6">
    <property type="interactions" value="200"/>
</dbReference>
<reference evidence="6 7" key="1">
    <citation type="journal article" date="2008" name="Nature">
        <title>Genome analysis of the platypus reveals unique signatures of evolution.</title>
        <authorList>
            <person name="Warren W.C."/>
            <person name="Hillier L.W."/>
            <person name="Marshall Graves J.A."/>
            <person name="Birney E."/>
            <person name="Ponting C.P."/>
            <person name="Grutzner F."/>
            <person name="Belov K."/>
            <person name="Miller W."/>
            <person name="Clarke L."/>
            <person name="Chinwalla A.T."/>
            <person name="Yang S.P."/>
            <person name="Heger A."/>
            <person name="Locke D.P."/>
            <person name="Miethke P."/>
            <person name="Waters P.D."/>
            <person name="Veyrunes F."/>
            <person name="Fulton L."/>
            <person name="Fulton B."/>
            <person name="Graves T."/>
            <person name="Wallis J."/>
            <person name="Puente X.S."/>
            <person name="Lopez-Otin C."/>
            <person name="Ordonez G.R."/>
            <person name="Eichler E.E."/>
            <person name="Chen L."/>
            <person name="Cheng Z."/>
            <person name="Deakin J.E."/>
            <person name="Alsop A."/>
            <person name="Thompson K."/>
            <person name="Kirby P."/>
            <person name="Papenfuss A.T."/>
            <person name="Wakefield M.J."/>
            <person name="Olender T."/>
            <person name="Lancet D."/>
            <person name="Huttley G.A."/>
            <person name="Smit A.F."/>
            <person name="Pask A."/>
            <person name="Temple-Smith P."/>
            <person name="Batzer M.A."/>
            <person name="Walker J.A."/>
            <person name="Konkel M.K."/>
            <person name="Harris R.S."/>
            <person name="Whittington C.M."/>
            <person name="Wong E.S."/>
            <person name="Gemmell N.J."/>
            <person name="Buschiazzo E."/>
            <person name="Vargas Jentzsch I.M."/>
            <person name="Merkel A."/>
            <person name="Schmitz J."/>
            <person name="Zemann A."/>
            <person name="Churakov G."/>
            <person name="Kriegs J.O."/>
            <person name="Brosius J."/>
            <person name="Murchison E.P."/>
            <person name="Sachidanandam R."/>
            <person name="Smith C."/>
            <person name="Hannon G.J."/>
            <person name="Tsend-Ayush E."/>
            <person name="McMillan D."/>
            <person name="Attenborough R."/>
            <person name="Rens W."/>
            <person name="Ferguson-Smith M."/>
            <person name="Lefevre C.M."/>
            <person name="Sharp J.A."/>
            <person name="Nicholas K.R."/>
            <person name="Ray D.A."/>
            <person name="Kube M."/>
            <person name="Reinhardt R."/>
            <person name="Pringle T.H."/>
            <person name="Taylor J."/>
            <person name="Jones R.C."/>
            <person name="Nixon B."/>
            <person name="Dacheux J.L."/>
            <person name="Niwa H."/>
            <person name="Sekita Y."/>
            <person name="Huang X."/>
            <person name="Stark A."/>
            <person name="Kheradpour P."/>
            <person name="Kellis M."/>
            <person name="Flicek P."/>
            <person name="Chen Y."/>
            <person name="Webber C."/>
            <person name="Hardison R."/>
            <person name="Nelson J."/>
            <person name="Hallsworth-Pepin K."/>
            <person name="Delehaunty K."/>
            <person name="Markovic C."/>
            <person name="Minx P."/>
            <person name="Feng Y."/>
            <person name="Kremitzki C."/>
            <person name="Mitreva M."/>
            <person name="Glasscock J."/>
            <person name="Wylie T."/>
            <person name="Wohldmann P."/>
            <person name="Thiru P."/>
            <person name="Nhan M.N."/>
            <person name="Pohl C.S."/>
            <person name="Smith S.M."/>
            <person name="Hou S."/>
            <person name="Nefedov M."/>
            <person name="de Jong P.J."/>
            <person name="Renfree M.B."/>
            <person name="Mardis E.R."/>
            <person name="Wilson R.K."/>
        </authorList>
    </citation>
    <scope>NUCLEOTIDE SEQUENCE [LARGE SCALE GENOMIC DNA]</scope>
    <source>
        <strain evidence="6 7">Glennie</strain>
    </source>
</reference>
<dbReference type="Proteomes" id="UP000002279">
    <property type="component" value="Chromosome 11"/>
</dbReference>
<dbReference type="InterPro" id="IPR002957">
    <property type="entry name" value="Keratin_I"/>
</dbReference>
<dbReference type="GO" id="GO:0045095">
    <property type="term" value="C:keratin filament"/>
    <property type="evidence" value="ECO:0000318"/>
    <property type="project" value="GO_Central"/>
</dbReference>
<feature type="region of interest" description="Disordered" evidence="4">
    <location>
        <begin position="375"/>
        <end position="401"/>
    </location>
</feature>
<feature type="coiled-coil region" evidence="3">
    <location>
        <begin position="76"/>
        <end position="103"/>
    </location>
</feature>
<dbReference type="InterPro" id="IPR039008">
    <property type="entry name" value="IF_rod_dom"/>
</dbReference>
<evidence type="ECO:0000313" key="6">
    <source>
        <dbReference type="Ensembl" id="ENSOANP00000004608.2"/>
    </source>
</evidence>
<dbReference type="RefSeq" id="XP_007662433.2">
    <property type="nucleotide sequence ID" value="XM_007664243.3"/>
</dbReference>
<protein>
    <submittedName>
        <fullName evidence="6">Keratin 23</fullName>
    </submittedName>
</protein>
<evidence type="ECO:0000259" key="5">
    <source>
        <dbReference type="PROSITE" id="PS51842"/>
    </source>
</evidence>
<dbReference type="GeneID" id="100091772"/>
<dbReference type="AlphaFoldDB" id="F7BUY6"/>
<evidence type="ECO:0000313" key="7">
    <source>
        <dbReference type="Proteomes" id="UP000002279"/>
    </source>
</evidence>
<organism evidence="6 7">
    <name type="scientific">Ornithorhynchus anatinus</name>
    <name type="common">Duckbill platypus</name>
    <dbReference type="NCBI Taxonomy" id="9258"/>
    <lineage>
        <taxon>Eukaryota</taxon>
        <taxon>Metazoa</taxon>
        <taxon>Chordata</taxon>
        <taxon>Craniata</taxon>
        <taxon>Vertebrata</taxon>
        <taxon>Euteleostomi</taxon>
        <taxon>Mammalia</taxon>
        <taxon>Monotremata</taxon>
        <taxon>Ornithorhynchidae</taxon>
        <taxon>Ornithorhynchus</taxon>
    </lineage>
</organism>
<dbReference type="GO" id="GO:0005856">
    <property type="term" value="C:cytoskeleton"/>
    <property type="evidence" value="ECO:0000318"/>
    <property type="project" value="GO_Central"/>
</dbReference>
<dbReference type="GO" id="GO:0045109">
    <property type="term" value="P:intermediate filament organization"/>
    <property type="evidence" value="ECO:0000318"/>
    <property type="project" value="GO_Central"/>
</dbReference>
<dbReference type="Gene3D" id="1.20.5.170">
    <property type="match status" value="1"/>
</dbReference>
<dbReference type="eggNOG" id="ENOG502QTH0">
    <property type="taxonomic scope" value="Eukaryota"/>
</dbReference>
<reference evidence="6" key="3">
    <citation type="submission" date="2025-09" db="UniProtKB">
        <authorList>
            <consortium name="Ensembl"/>
        </authorList>
    </citation>
    <scope>IDENTIFICATION</scope>
    <source>
        <strain evidence="6">Glennie</strain>
    </source>
</reference>
<proteinExistence type="predicted"/>
<reference evidence="6" key="2">
    <citation type="submission" date="2025-08" db="UniProtKB">
        <authorList>
            <consortium name="Ensembl"/>
        </authorList>
    </citation>
    <scope>IDENTIFICATION</scope>
    <source>
        <strain evidence="6">Glennie</strain>
    </source>
</reference>
<evidence type="ECO:0000256" key="3">
    <source>
        <dbReference type="SAM" id="Coils"/>
    </source>
</evidence>
<dbReference type="HOGENOM" id="CLU_012560_8_1_1"/>
<dbReference type="Ensembl" id="ENSOANT00000004609.2">
    <property type="protein sequence ID" value="ENSOANP00000004608.2"/>
    <property type="gene ID" value="ENSOANG00000002901.2"/>
</dbReference>
<feature type="compositionally biased region" description="Basic and acidic residues" evidence="4">
    <location>
        <begin position="383"/>
        <end position="393"/>
    </location>
</feature>
<evidence type="ECO:0000256" key="2">
    <source>
        <dbReference type="ARBA" id="ARBA00023054"/>
    </source>
</evidence>
<dbReference type="GO" id="GO:0030855">
    <property type="term" value="P:epithelial cell differentiation"/>
    <property type="evidence" value="ECO:0000318"/>
    <property type="project" value="GO_Central"/>
</dbReference>
<keyword evidence="7" id="KW-1185">Reference proteome</keyword>
<dbReference type="Gene3D" id="1.20.5.1160">
    <property type="entry name" value="Vasodilator-stimulated phosphoprotein"/>
    <property type="match status" value="1"/>
</dbReference>
<evidence type="ECO:0000256" key="1">
    <source>
        <dbReference type="ARBA" id="ARBA00022754"/>
    </source>
</evidence>
<dbReference type="GO" id="GO:0030280">
    <property type="term" value="F:structural constituent of skin epidermis"/>
    <property type="evidence" value="ECO:0000318"/>
    <property type="project" value="GO_Central"/>
</dbReference>
<dbReference type="Bgee" id="ENSOANG00000002901">
    <property type="expression patterns" value="Expressed in ovary and 4 other cell types or tissues"/>
</dbReference>
<feature type="domain" description="IF rod" evidence="5">
    <location>
        <begin position="72"/>
        <end position="381"/>
    </location>
</feature>
<dbReference type="PRINTS" id="PR01248">
    <property type="entry name" value="TYPE1KERATIN"/>
</dbReference>